<evidence type="ECO:0000313" key="1">
    <source>
        <dbReference type="EMBL" id="KAK8587573.1"/>
    </source>
</evidence>
<name>A0ABR2FTU8_9ROSI</name>
<reference evidence="1 2" key="1">
    <citation type="journal article" date="2024" name="G3 (Bethesda)">
        <title>Genome assembly of Hibiscus sabdariffa L. provides insights into metabolisms of medicinal natural products.</title>
        <authorList>
            <person name="Kim T."/>
        </authorList>
    </citation>
    <scope>NUCLEOTIDE SEQUENCE [LARGE SCALE GENOMIC DNA]</scope>
    <source>
        <strain evidence="1">TK-2024</strain>
        <tissue evidence="1">Old leaves</tissue>
    </source>
</reference>
<accession>A0ABR2FTU8</accession>
<dbReference type="Proteomes" id="UP001472677">
    <property type="component" value="Unassembled WGS sequence"/>
</dbReference>
<dbReference type="PANTHER" id="PTHR45927:SF2">
    <property type="entry name" value="SERINE_THREONINE RECEPTOR-LIKE KINASE NFP"/>
    <property type="match status" value="1"/>
</dbReference>
<organism evidence="1 2">
    <name type="scientific">Hibiscus sabdariffa</name>
    <name type="common">roselle</name>
    <dbReference type="NCBI Taxonomy" id="183260"/>
    <lineage>
        <taxon>Eukaryota</taxon>
        <taxon>Viridiplantae</taxon>
        <taxon>Streptophyta</taxon>
        <taxon>Embryophyta</taxon>
        <taxon>Tracheophyta</taxon>
        <taxon>Spermatophyta</taxon>
        <taxon>Magnoliopsida</taxon>
        <taxon>eudicotyledons</taxon>
        <taxon>Gunneridae</taxon>
        <taxon>Pentapetalae</taxon>
        <taxon>rosids</taxon>
        <taxon>malvids</taxon>
        <taxon>Malvales</taxon>
        <taxon>Malvaceae</taxon>
        <taxon>Malvoideae</taxon>
        <taxon>Hibiscus</taxon>
    </lineage>
</organism>
<protein>
    <submittedName>
        <fullName evidence="1">Uncharacterized protein</fullName>
    </submittedName>
</protein>
<evidence type="ECO:0000313" key="2">
    <source>
        <dbReference type="Proteomes" id="UP001472677"/>
    </source>
</evidence>
<dbReference type="PANTHER" id="PTHR45927">
    <property type="entry name" value="LYSM-DOMAIN RECEPTOR-LIKE KINASE-RELATED"/>
    <property type="match status" value="1"/>
</dbReference>
<comment type="caution">
    <text evidence="1">The sequence shown here is derived from an EMBL/GenBank/DDBJ whole genome shotgun (WGS) entry which is preliminary data.</text>
</comment>
<dbReference type="InterPro" id="IPR052611">
    <property type="entry name" value="Plant_RLK_LysM"/>
</dbReference>
<proteinExistence type="predicted"/>
<gene>
    <name evidence="1" type="ORF">V6N12_022059</name>
</gene>
<dbReference type="EMBL" id="JBBPBM010000004">
    <property type="protein sequence ID" value="KAK8587573.1"/>
    <property type="molecule type" value="Genomic_DNA"/>
</dbReference>
<keyword evidence="2" id="KW-1185">Reference proteome</keyword>
<dbReference type="Gene3D" id="1.10.510.10">
    <property type="entry name" value="Transferase(Phosphotransferase) domain 1"/>
    <property type="match status" value="1"/>
</dbReference>
<sequence>MDPNLESFYHIDSALSLAVLAMACTQEDPRARPSMAEIIFSLSILIQSSFEIWEGSRVCSDLVIHGLPDESHADEVPRIFIDDCASSSIEG</sequence>